<protein>
    <recommendedName>
        <fullName evidence="6">Peptidase M16</fullName>
    </recommendedName>
</protein>
<dbReference type="SUPFAM" id="SSF63411">
    <property type="entry name" value="LuxS/MPP-like metallohydrolase"/>
    <property type="match status" value="2"/>
</dbReference>
<dbReference type="GO" id="GO:0006508">
    <property type="term" value="P:proteolysis"/>
    <property type="evidence" value="ECO:0007669"/>
    <property type="project" value="InterPro"/>
</dbReference>
<dbReference type="GO" id="GO:0046872">
    <property type="term" value="F:metal ion binding"/>
    <property type="evidence" value="ECO:0007669"/>
    <property type="project" value="InterPro"/>
</dbReference>
<dbReference type="InterPro" id="IPR011249">
    <property type="entry name" value="Metalloenz_LuxS/M16"/>
</dbReference>
<sequence length="564" mass="64797">MNLTNQQLFSTTVSHPAFEFVSQHSIESTQIVVQQFQHKITGAIHYHFVANHLESAFLVAFRTQPMDSKGVAHILEHTVLCGSLNFPVRDPFFAMMQRSLNTYMNALTSSDWTAFPFATENNKDFKNLLAVYLDAIFSPCINPLDFAQEGIRVELDNNNKPTFKGVVFNEMKGALSSPSRQLYHRILAYLYSETTYHYNSGGEPLEITELKHNELIDFYKKHYHPSNAIFMTFGKQSVFDLHEQFENLALKKFNRGETLFSIPEPRLAQPKQQIESYAIDDDDLSNKTYLALSWLLPTTDDIELWFGFRIMSGILLQDSASPLQYFLQTCNYAVSPGPLLGLNDQNYEMTFHCSVQGANPENSEQFLIDVINVLSDIASKPIDLKAVDALLHQIELEQREISSDMPYGLKLFFKGLSRAIHHHDPIQVWDIDHVIDQVKKKIKDDPLWISNLIQIYLLDNSHRVLLTFIPDAEKSTQMRQAEQDKLDKIEAALTDKDYKNLLQQARLLKQHQEREDDYDILPKITIADIRSEIQFPQFEIGSIEIAGEKQHLHMYPTGTNGLLY</sequence>
<evidence type="ECO:0000313" key="5">
    <source>
        <dbReference type="Proteomes" id="UP000490535"/>
    </source>
</evidence>
<feature type="domain" description="Peptidase M16C associated" evidence="3">
    <location>
        <begin position="470"/>
        <end position="564"/>
    </location>
</feature>
<feature type="domain" description="Peptidase M16 N-terminal" evidence="1">
    <location>
        <begin position="64"/>
        <end position="158"/>
    </location>
</feature>
<gene>
    <name evidence="4" type="ORF">GAK29_02041</name>
</gene>
<dbReference type="Proteomes" id="UP000490535">
    <property type="component" value="Unassembled WGS sequence"/>
</dbReference>
<dbReference type="EMBL" id="WNDP01000043">
    <property type="protein sequence ID" value="KAF1025252.1"/>
    <property type="molecule type" value="Genomic_DNA"/>
</dbReference>
<dbReference type="PANTHER" id="PTHR43016:SF13">
    <property type="entry name" value="PRESEQUENCE PROTEASE, MITOCHONDRIAL"/>
    <property type="match status" value="1"/>
</dbReference>
<evidence type="ECO:0008006" key="6">
    <source>
        <dbReference type="Google" id="ProtNLM"/>
    </source>
</evidence>
<feature type="domain" description="Peptidase M16 C-terminal" evidence="2">
    <location>
        <begin position="211"/>
        <end position="392"/>
    </location>
</feature>
<reference evidence="5" key="1">
    <citation type="journal article" date="2020" name="MBio">
        <title>Horizontal gene transfer to a defensive symbiont with a reduced genome amongst a multipartite beetle microbiome.</title>
        <authorList>
            <person name="Waterworth S.C."/>
            <person name="Florez L.V."/>
            <person name="Rees E.R."/>
            <person name="Hertweck C."/>
            <person name="Kaltenpoth M."/>
            <person name="Kwan J.C."/>
        </authorList>
    </citation>
    <scope>NUCLEOTIDE SEQUENCE [LARGE SCALE GENOMIC DNA]</scope>
</reference>
<accession>A0A833PG57</accession>
<name>A0A833PG57_ACIBZ</name>
<evidence type="ECO:0000259" key="1">
    <source>
        <dbReference type="Pfam" id="PF00675"/>
    </source>
</evidence>
<dbReference type="PANTHER" id="PTHR43016">
    <property type="entry name" value="PRESEQUENCE PROTEASE"/>
    <property type="match status" value="1"/>
</dbReference>
<dbReference type="InterPro" id="IPR013578">
    <property type="entry name" value="Peptidase_M16C_assoc"/>
</dbReference>
<dbReference type="InterPro" id="IPR011765">
    <property type="entry name" value="Pept_M16_N"/>
</dbReference>
<comment type="caution">
    <text evidence="4">The sequence shown here is derived from an EMBL/GenBank/DDBJ whole genome shotgun (WGS) entry which is preliminary data.</text>
</comment>
<dbReference type="InterPro" id="IPR007863">
    <property type="entry name" value="Peptidase_M16_C"/>
</dbReference>
<dbReference type="FunFam" id="3.30.830.10:FF:000011">
    <property type="entry name" value="Presequence protease, mitochondrial"/>
    <property type="match status" value="1"/>
</dbReference>
<evidence type="ECO:0000259" key="3">
    <source>
        <dbReference type="Pfam" id="PF08367"/>
    </source>
</evidence>
<dbReference type="Pfam" id="PF05193">
    <property type="entry name" value="Peptidase_M16_C"/>
    <property type="match status" value="1"/>
</dbReference>
<organism evidence="4 5">
    <name type="scientific">Acinetobacter bereziniae</name>
    <name type="common">Acinetobacter genomosp. 10</name>
    <dbReference type="NCBI Taxonomy" id="106648"/>
    <lineage>
        <taxon>Bacteria</taxon>
        <taxon>Pseudomonadati</taxon>
        <taxon>Pseudomonadota</taxon>
        <taxon>Gammaproteobacteria</taxon>
        <taxon>Moraxellales</taxon>
        <taxon>Moraxellaceae</taxon>
        <taxon>Acinetobacter</taxon>
    </lineage>
</organism>
<evidence type="ECO:0000259" key="2">
    <source>
        <dbReference type="Pfam" id="PF05193"/>
    </source>
</evidence>
<dbReference type="Gene3D" id="3.30.830.10">
    <property type="entry name" value="Metalloenzyme, LuxS/M16 peptidase-like"/>
    <property type="match status" value="2"/>
</dbReference>
<dbReference type="Pfam" id="PF08367">
    <property type="entry name" value="M16C_assoc"/>
    <property type="match status" value="1"/>
</dbReference>
<dbReference type="Pfam" id="PF00675">
    <property type="entry name" value="Peptidase_M16"/>
    <property type="match status" value="1"/>
</dbReference>
<dbReference type="AlphaFoldDB" id="A0A833PG57"/>
<evidence type="ECO:0000313" key="4">
    <source>
        <dbReference type="EMBL" id="KAF1025252.1"/>
    </source>
</evidence>
<proteinExistence type="predicted"/>